<proteinExistence type="predicted"/>
<comment type="caution">
    <text evidence="1">The sequence shown here is derived from an EMBL/GenBank/DDBJ whole genome shotgun (WGS) entry which is preliminary data.</text>
</comment>
<protein>
    <recommendedName>
        <fullName evidence="3">DUF177 domain-containing protein</fullName>
    </recommendedName>
</protein>
<accession>A0ABC8LIN1</accession>
<organism evidence="1 2">
    <name type="scientific">Eruca vesicaria subsp. sativa</name>
    <name type="common">Garden rocket</name>
    <name type="synonym">Eruca sativa</name>
    <dbReference type="NCBI Taxonomy" id="29727"/>
    <lineage>
        <taxon>Eukaryota</taxon>
        <taxon>Viridiplantae</taxon>
        <taxon>Streptophyta</taxon>
        <taxon>Embryophyta</taxon>
        <taxon>Tracheophyta</taxon>
        <taxon>Spermatophyta</taxon>
        <taxon>Magnoliopsida</taxon>
        <taxon>eudicotyledons</taxon>
        <taxon>Gunneridae</taxon>
        <taxon>Pentapetalae</taxon>
        <taxon>rosids</taxon>
        <taxon>malvids</taxon>
        <taxon>Brassicales</taxon>
        <taxon>Brassicaceae</taxon>
        <taxon>Brassiceae</taxon>
        <taxon>Eruca</taxon>
    </lineage>
</organism>
<name>A0ABC8LIN1_ERUVS</name>
<evidence type="ECO:0008006" key="3">
    <source>
        <dbReference type="Google" id="ProtNLM"/>
    </source>
</evidence>
<evidence type="ECO:0000313" key="1">
    <source>
        <dbReference type="EMBL" id="CAH8383543.1"/>
    </source>
</evidence>
<keyword evidence="2" id="KW-1185">Reference proteome</keyword>
<dbReference type="AlphaFoldDB" id="A0ABC8LIN1"/>
<sequence length="122" mass="13643">MAFSDLKQGLGEPMLTHKPRLDLLNIGEAKILVEIELDEIFSKQIVLDDKLGNIFLVDVIYSWIPSTCERCTSSTHTSLPVMDDVPSEIIINEGTILSEHDPLEMTPLPAESIQKEIRNPIS</sequence>
<evidence type="ECO:0000313" key="2">
    <source>
        <dbReference type="Proteomes" id="UP001642260"/>
    </source>
</evidence>
<reference evidence="1 2" key="1">
    <citation type="submission" date="2022-03" db="EMBL/GenBank/DDBJ databases">
        <authorList>
            <person name="Macdonald S."/>
            <person name="Ahmed S."/>
            <person name="Newling K."/>
        </authorList>
    </citation>
    <scope>NUCLEOTIDE SEQUENCE [LARGE SCALE GENOMIC DNA]</scope>
</reference>
<dbReference type="EMBL" id="CAKOAT010592931">
    <property type="protein sequence ID" value="CAH8383543.1"/>
    <property type="molecule type" value="Genomic_DNA"/>
</dbReference>
<gene>
    <name evidence="1" type="ORF">ERUC_LOCUS36026</name>
</gene>
<dbReference type="Proteomes" id="UP001642260">
    <property type="component" value="Unassembled WGS sequence"/>
</dbReference>